<dbReference type="InterPro" id="IPR052240">
    <property type="entry name" value="SAP_domain_ribonucleoprotein"/>
</dbReference>
<dbReference type="AlphaFoldDB" id="A0A4Q9MQS8"/>
<feature type="region of interest" description="Disordered" evidence="3">
    <location>
        <begin position="156"/>
        <end position="181"/>
    </location>
</feature>
<dbReference type="OrthoDB" id="445357at2759"/>
<reference evidence="6" key="1">
    <citation type="submission" date="2019-01" db="EMBL/GenBank/DDBJ databases">
        <title>Draft genome sequences of three monokaryotic isolates of the white-rot basidiomycete fungus Dichomitus squalens.</title>
        <authorList>
            <consortium name="DOE Joint Genome Institute"/>
            <person name="Lopez S.C."/>
            <person name="Andreopoulos B."/>
            <person name="Pangilinan J."/>
            <person name="Lipzen A."/>
            <person name="Riley R."/>
            <person name="Ahrendt S."/>
            <person name="Ng V."/>
            <person name="Barry K."/>
            <person name="Daum C."/>
            <person name="Grigoriev I.V."/>
            <person name="Hilden K.S."/>
            <person name="Makela M.R."/>
            <person name="de Vries R.P."/>
        </authorList>
    </citation>
    <scope>NUCLEOTIDE SEQUENCE [LARGE SCALE GENOMIC DNA]</scope>
    <source>
        <strain evidence="6">OM18370.1</strain>
    </source>
</reference>
<dbReference type="EMBL" id="ML143412">
    <property type="protein sequence ID" value="TBU29557.1"/>
    <property type="molecule type" value="Genomic_DNA"/>
</dbReference>
<evidence type="ECO:0000256" key="4">
    <source>
        <dbReference type="SAM" id="Phobius"/>
    </source>
</evidence>
<feature type="region of interest" description="Disordered" evidence="3">
    <location>
        <begin position="95"/>
        <end position="126"/>
    </location>
</feature>
<protein>
    <recommendedName>
        <fullName evidence="5">SAP domain-containing protein</fullName>
    </recommendedName>
</protein>
<dbReference type="GO" id="GO:0005634">
    <property type="term" value="C:nucleus"/>
    <property type="evidence" value="ECO:0007669"/>
    <property type="project" value="TreeGrafter"/>
</dbReference>
<proteinExistence type="inferred from homology"/>
<dbReference type="Pfam" id="PF02037">
    <property type="entry name" value="SAP"/>
    <property type="match status" value="1"/>
</dbReference>
<evidence type="ECO:0000256" key="3">
    <source>
        <dbReference type="SAM" id="MobiDB-lite"/>
    </source>
</evidence>
<feature type="compositionally biased region" description="Low complexity" evidence="3">
    <location>
        <begin position="117"/>
        <end position="126"/>
    </location>
</feature>
<feature type="transmembrane region" description="Helical" evidence="4">
    <location>
        <begin position="29"/>
        <end position="48"/>
    </location>
</feature>
<keyword evidence="1" id="KW-0597">Phosphoprotein</keyword>
<keyword evidence="4" id="KW-0472">Membrane</keyword>
<dbReference type="InterPro" id="IPR036361">
    <property type="entry name" value="SAP_dom_sf"/>
</dbReference>
<keyword evidence="4" id="KW-1133">Transmembrane helix</keyword>
<dbReference type="Gene3D" id="1.10.720.30">
    <property type="entry name" value="SAP domain"/>
    <property type="match status" value="1"/>
</dbReference>
<accession>A0A4Q9MQS8</accession>
<feature type="domain" description="SAP" evidence="5">
    <location>
        <begin position="45"/>
        <end position="78"/>
    </location>
</feature>
<evidence type="ECO:0000256" key="2">
    <source>
        <dbReference type="ARBA" id="ARBA00046328"/>
    </source>
</evidence>
<evidence type="ECO:0000313" key="6">
    <source>
        <dbReference type="EMBL" id="TBU29557.1"/>
    </source>
</evidence>
<feature type="compositionally biased region" description="Low complexity" evidence="3">
    <location>
        <begin position="157"/>
        <end position="172"/>
    </location>
</feature>
<comment type="similarity">
    <text evidence="2">Belongs to the SAP domain-containing ribonucleoprotein family.</text>
</comment>
<dbReference type="PANTHER" id="PTHR46551:SF1">
    <property type="entry name" value="SAP DOMAIN-CONTAINING RIBONUCLEOPROTEIN"/>
    <property type="match status" value="1"/>
</dbReference>
<organism evidence="6">
    <name type="scientific">Dichomitus squalens</name>
    <dbReference type="NCBI Taxonomy" id="114155"/>
    <lineage>
        <taxon>Eukaryota</taxon>
        <taxon>Fungi</taxon>
        <taxon>Dikarya</taxon>
        <taxon>Basidiomycota</taxon>
        <taxon>Agaricomycotina</taxon>
        <taxon>Agaricomycetes</taxon>
        <taxon>Polyporales</taxon>
        <taxon>Polyporaceae</taxon>
        <taxon>Dichomitus</taxon>
    </lineage>
</organism>
<dbReference type="PANTHER" id="PTHR46551">
    <property type="entry name" value="SAP DOMAIN-CONTAINING RIBONUCLEOPROTEIN"/>
    <property type="match status" value="1"/>
</dbReference>
<dbReference type="GO" id="GO:0016973">
    <property type="term" value="P:poly(A)+ mRNA export from nucleus"/>
    <property type="evidence" value="ECO:0007669"/>
    <property type="project" value="TreeGrafter"/>
</dbReference>
<gene>
    <name evidence="6" type="ORF">BD311DRAFT_777465</name>
</gene>
<dbReference type="InterPro" id="IPR003034">
    <property type="entry name" value="SAP_dom"/>
</dbReference>
<dbReference type="Proteomes" id="UP000292957">
    <property type="component" value="Unassembled WGS sequence"/>
</dbReference>
<keyword evidence="4" id="KW-0812">Transmembrane</keyword>
<sequence>MGVLMRVLVRVLVRVRLLVLMLVRVRMGVLELMLVLLLGVLLVGFKALKVVDLKDILAKANVAVTGKANKPDLIAKILGSPEAIEVYNNNYGPAPAQSARDASATTTNAPEKSEATAQVAAPAPSSKAVSQAAPKAVCTISSSSLNAVMTCHVQSEATPATSPSPSATATTSEDPEAERRKARAARFGIPVVEAKPAPVQKNGRDTANGKVAKSAIVDDPEKLAARAARFGVQGRKRAAPPPEPVDEEELARRKKRAERFGIPLTVCSVYKSPYAVDHHYTVHG</sequence>
<evidence type="ECO:0000256" key="1">
    <source>
        <dbReference type="ARBA" id="ARBA00022553"/>
    </source>
</evidence>
<name>A0A4Q9MQS8_9APHY</name>
<feature type="region of interest" description="Disordered" evidence="3">
    <location>
        <begin position="233"/>
        <end position="254"/>
    </location>
</feature>
<evidence type="ECO:0000259" key="5">
    <source>
        <dbReference type="Pfam" id="PF02037"/>
    </source>
</evidence>